<feature type="domain" description="NodB homology" evidence="2">
    <location>
        <begin position="105"/>
        <end position="300"/>
    </location>
</feature>
<organism evidence="3 4">
    <name type="scientific">Natronincola peptidivorans</name>
    <dbReference type="NCBI Taxonomy" id="426128"/>
    <lineage>
        <taxon>Bacteria</taxon>
        <taxon>Bacillati</taxon>
        <taxon>Bacillota</taxon>
        <taxon>Clostridia</taxon>
        <taxon>Peptostreptococcales</taxon>
        <taxon>Natronincolaceae</taxon>
        <taxon>Natronincola</taxon>
    </lineage>
</organism>
<keyword evidence="4" id="KW-1185">Reference proteome</keyword>
<dbReference type="STRING" id="426128.SAMN05660297_00110"/>
<dbReference type="PANTHER" id="PTHR10587:SF125">
    <property type="entry name" value="POLYSACCHARIDE DEACETYLASE YHEN-RELATED"/>
    <property type="match status" value="1"/>
</dbReference>
<evidence type="ECO:0000313" key="3">
    <source>
        <dbReference type="EMBL" id="SES65449.1"/>
    </source>
</evidence>
<dbReference type="InterPro" id="IPR002509">
    <property type="entry name" value="NODB_dom"/>
</dbReference>
<gene>
    <name evidence="3" type="ORF">SAMN05660297_00110</name>
</gene>
<sequence>MRKIIIIFIVGIVLMAIVGGSTFSQTQQQPVDVGAEKTSEKLQAEIKENKDKTENIQDTEKAKKDLREEKEIDSSKEETLKEDEVEKKDLEVNSDAKKKDNHKSKKIFLTFDDGPTTLTPQILDVLKEHDVNATFFAIGRLAEKHPDQIKRIYNEGNMVLPHSYTHDYSIYSTIDGFYEDFFRAEETVSSILDIQLPPIFRFPGGSSNHSSFNYGGKQFMPKLTEDVKEKGYYYIDWNVSSGDAGPDYNNKEKMIENVLNGAKGQDFIVVLFHDVPRNTSMKKILPEVITVFKDRGYTFRTFRDITEEELNTMVQLKLANKPIIR</sequence>
<accession>A0A1H9Y9E6</accession>
<dbReference type="Proteomes" id="UP000199568">
    <property type="component" value="Unassembled WGS sequence"/>
</dbReference>
<dbReference type="EMBL" id="FOHU01000001">
    <property type="protein sequence ID" value="SES65449.1"/>
    <property type="molecule type" value="Genomic_DNA"/>
</dbReference>
<evidence type="ECO:0000313" key="4">
    <source>
        <dbReference type="Proteomes" id="UP000199568"/>
    </source>
</evidence>
<dbReference type="RefSeq" id="WP_170834619.1">
    <property type="nucleotide sequence ID" value="NZ_FOHU01000001.1"/>
</dbReference>
<proteinExistence type="predicted"/>
<feature type="compositionally biased region" description="Basic and acidic residues" evidence="1">
    <location>
        <begin position="34"/>
        <end position="84"/>
    </location>
</feature>
<dbReference type="InterPro" id="IPR011330">
    <property type="entry name" value="Glyco_hydro/deAcase_b/a-brl"/>
</dbReference>
<dbReference type="InterPro" id="IPR050248">
    <property type="entry name" value="Polysacc_deacetylase_ArnD"/>
</dbReference>
<dbReference type="PANTHER" id="PTHR10587">
    <property type="entry name" value="GLYCOSYL TRANSFERASE-RELATED"/>
    <property type="match status" value="1"/>
</dbReference>
<dbReference type="Gene3D" id="3.20.20.370">
    <property type="entry name" value="Glycoside hydrolase/deacetylase"/>
    <property type="match status" value="1"/>
</dbReference>
<dbReference type="GO" id="GO:0016810">
    <property type="term" value="F:hydrolase activity, acting on carbon-nitrogen (but not peptide) bonds"/>
    <property type="evidence" value="ECO:0007669"/>
    <property type="project" value="InterPro"/>
</dbReference>
<dbReference type="AlphaFoldDB" id="A0A1H9Y9E6"/>
<evidence type="ECO:0000259" key="2">
    <source>
        <dbReference type="PROSITE" id="PS51677"/>
    </source>
</evidence>
<feature type="region of interest" description="Disordered" evidence="1">
    <location>
        <begin position="25"/>
        <end position="84"/>
    </location>
</feature>
<dbReference type="GO" id="GO:0005975">
    <property type="term" value="P:carbohydrate metabolic process"/>
    <property type="evidence" value="ECO:0007669"/>
    <property type="project" value="InterPro"/>
</dbReference>
<evidence type="ECO:0000256" key="1">
    <source>
        <dbReference type="SAM" id="MobiDB-lite"/>
    </source>
</evidence>
<dbReference type="SUPFAM" id="SSF88713">
    <property type="entry name" value="Glycoside hydrolase/deacetylase"/>
    <property type="match status" value="1"/>
</dbReference>
<dbReference type="PROSITE" id="PS51677">
    <property type="entry name" value="NODB"/>
    <property type="match status" value="1"/>
</dbReference>
<protein>
    <submittedName>
        <fullName evidence="3">Peptidoglycan/xylan/chitin deacetylase, PgdA/CDA1 family</fullName>
    </submittedName>
</protein>
<dbReference type="Pfam" id="PF01522">
    <property type="entry name" value="Polysacc_deac_1"/>
    <property type="match status" value="1"/>
</dbReference>
<dbReference type="CDD" id="cd10944">
    <property type="entry name" value="CE4_SmPgdA_like"/>
    <property type="match status" value="1"/>
</dbReference>
<reference evidence="3 4" key="1">
    <citation type="submission" date="2016-10" db="EMBL/GenBank/DDBJ databases">
        <authorList>
            <person name="de Groot N.N."/>
        </authorList>
    </citation>
    <scope>NUCLEOTIDE SEQUENCE [LARGE SCALE GENOMIC DNA]</scope>
    <source>
        <strain evidence="3 4">DSM 18979</strain>
    </source>
</reference>
<name>A0A1H9Y9E6_9FIRM</name>